<dbReference type="GO" id="GO:0005886">
    <property type="term" value="C:plasma membrane"/>
    <property type="evidence" value="ECO:0007669"/>
    <property type="project" value="UniProtKB-SubCell"/>
</dbReference>
<dbReference type="InterPro" id="IPR011006">
    <property type="entry name" value="CheY-like_superfamily"/>
</dbReference>
<dbReference type="GO" id="GO:0004673">
    <property type="term" value="F:protein histidine kinase activity"/>
    <property type="evidence" value="ECO:0007669"/>
    <property type="project" value="TreeGrafter"/>
</dbReference>
<feature type="modified residue" description="4-aspartylphosphate" evidence="11">
    <location>
        <position position="283"/>
    </location>
</feature>
<dbReference type="PROSITE" id="PS50110">
    <property type="entry name" value="RESPONSE_REGULATORY"/>
    <property type="match status" value="1"/>
</dbReference>
<dbReference type="InterPro" id="IPR001789">
    <property type="entry name" value="Sig_transdc_resp-reg_receiver"/>
</dbReference>
<dbReference type="Proteomes" id="UP000663720">
    <property type="component" value="Chromosome"/>
</dbReference>
<evidence type="ECO:0000256" key="11">
    <source>
        <dbReference type="PROSITE-ProRule" id="PRU00169"/>
    </source>
</evidence>
<name>A0A975B935_9BACT</name>
<dbReference type="AlphaFoldDB" id="A0A975B935"/>
<dbReference type="Gene3D" id="3.40.50.2300">
    <property type="match status" value="1"/>
</dbReference>
<organism evidence="15 16">
    <name type="scientific">Desulfonema limicola</name>
    <dbReference type="NCBI Taxonomy" id="45656"/>
    <lineage>
        <taxon>Bacteria</taxon>
        <taxon>Pseudomonadati</taxon>
        <taxon>Thermodesulfobacteriota</taxon>
        <taxon>Desulfobacteria</taxon>
        <taxon>Desulfobacterales</taxon>
        <taxon>Desulfococcaceae</taxon>
        <taxon>Desulfonema</taxon>
    </lineage>
</organism>
<keyword evidence="6" id="KW-0067">ATP-binding</keyword>
<keyword evidence="16" id="KW-1185">Reference proteome</keyword>
<evidence type="ECO:0000259" key="14">
    <source>
        <dbReference type="PROSITE" id="PS50894"/>
    </source>
</evidence>
<evidence type="ECO:0000256" key="7">
    <source>
        <dbReference type="ARBA" id="ARBA00022989"/>
    </source>
</evidence>
<dbReference type="GO" id="GO:0005524">
    <property type="term" value="F:ATP binding"/>
    <property type="evidence" value="ECO:0007669"/>
    <property type="project" value="UniProtKB-KW"/>
</dbReference>
<keyword evidence="5" id="KW-0547">Nucleotide-binding</keyword>
<dbReference type="PANTHER" id="PTHR45339">
    <property type="entry name" value="HYBRID SIGNAL TRANSDUCTION HISTIDINE KINASE J"/>
    <property type="match status" value="1"/>
</dbReference>
<feature type="modified residue" description="Phosphohistidine" evidence="10">
    <location>
        <position position="421"/>
    </location>
</feature>
<keyword evidence="7 12" id="KW-1133">Transmembrane helix</keyword>
<dbReference type="Pfam" id="PF01627">
    <property type="entry name" value="Hpt"/>
    <property type="match status" value="1"/>
</dbReference>
<sequence length="480" mass="55014">MIKEKCIKFPAKNKLIFINILIITGLMFLVFFINEMVFFRNNMFQELSSIAKITGLNTGFAIALNNREDAQNILCLLNSVPDISIAAIYKNDGSLFTGYLKDNKKNTIPVKMENIIHNKSFCFLYKDHTIIEPVIFQGEKKGFIYIKNNTDKLYQRLNIYLGLYFGMFCLSWITGFLFFRNLDKKLGQYKKSFHAGAVIKTEKKDGDIVTKETGTDLEVKKPNLHKLKGKNLYHILLAEDNLVNQLVARELLEIMGAKVDIAFDGIEALELFKEFFYDLVFMDCQMPNMDGYTATKEIRKYEKKYRPDRRTPVVALTAHFLPDERDKCLGSGMDDFVSKPFKTDELEKIIMTWILEKKAEQIDTSVDINVLNNIRLLQKNGNSTLLEKVVKNYLSNTPALLKKLEAAVHESSAEQIESIAHSLKSSSGTVGAVSLSEMLKTIETMAREKKLEDNEILYLKIIEEYEKVKQFLTKEIIDGA</sequence>
<evidence type="ECO:0000256" key="2">
    <source>
        <dbReference type="ARBA" id="ARBA00022475"/>
    </source>
</evidence>
<keyword evidence="15" id="KW-0418">Kinase</keyword>
<protein>
    <submittedName>
        <fullName evidence="15">Two component system response regulator/histidine kinase</fullName>
    </submittedName>
</protein>
<dbReference type="CDD" id="cd17546">
    <property type="entry name" value="REC_hyHK_CKI1_RcsC-like"/>
    <property type="match status" value="1"/>
</dbReference>
<dbReference type="SUPFAM" id="SSF52172">
    <property type="entry name" value="CheY-like"/>
    <property type="match status" value="1"/>
</dbReference>
<keyword evidence="8" id="KW-0902">Two-component regulatory system</keyword>
<evidence type="ECO:0000256" key="12">
    <source>
        <dbReference type="SAM" id="Phobius"/>
    </source>
</evidence>
<proteinExistence type="predicted"/>
<evidence type="ECO:0000256" key="3">
    <source>
        <dbReference type="ARBA" id="ARBA00022553"/>
    </source>
</evidence>
<evidence type="ECO:0000256" key="10">
    <source>
        <dbReference type="PROSITE-ProRule" id="PRU00110"/>
    </source>
</evidence>
<evidence type="ECO:0000259" key="13">
    <source>
        <dbReference type="PROSITE" id="PS50110"/>
    </source>
</evidence>
<dbReference type="KEGG" id="dli:dnl_33300"/>
<dbReference type="GO" id="GO:0000160">
    <property type="term" value="P:phosphorelay signal transduction system"/>
    <property type="evidence" value="ECO:0007669"/>
    <property type="project" value="UniProtKB-KW"/>
</dbReference>
<evidence type="ECO:0000256" key="1">
    <source>
        <dbReference type="ARBA" id="ARBA00004651"/>
    </source>
</evidence>
<evidence type="ECO:0000313" key="16">
    <source>
        <dbReference type="Proteomes" id="UP000663720"/>
    </source>
</evidence>
<feature type="domain" description="Response regulatory" evidence="13">
    <location>
        <begin position="234"/>
        <end position="354"/>
    </location>
</feature>
<evidence type="ECO:0000256" key="6">
    <source>
        <dbReference type="ARBA" id="ARBA00022840"/>
    </source>
</evidence>
<evidence type="ECO:0000256" key="8">
    <source>
        <dbReference type="ARBA" id="ARBA00023012"/>
    </source>
</evidence>
<dbReference type="PANTHER" id="PTHR45339:SF1">
    <property type="entry name" value="HYBRID SIGNAL TRANSDUCTION HISTIDINE KINASE J"/>
    <property type="match status" value="1"/>
</dbReference>
<keyword evidence="9 12" id="KW-0472">Membrane</keyword>
<evidence type="ECO:0000256" key="9">
    <source>
        <dbReference type="ARBA" id="ARBA00023136"/>
    </source>
</evidence>
<evidence type="ECO:0000313" key="15">
    <source>
        <dbReference type="EMBL" id="QTA81009.1"/>
    </source>
</evidence>
<evidence type="ECO:0000256" key="5">
    <source>
        <dbReference type="ARBA" id="ARBA00022741"/>
    </source>
</evidence>
<reference evidence="15" key="1">
    <citation type="journal article" date="2021" name="Microb. Physiol.">
        <title>Proteogenomic Insights into the Physiology of Marine, Sulfate-Reducing, Filamentous Desulfonema limicola and Desulfonema magnum.</title>
        <authorList>
            <person name="Schnaars V."/>
            <person name="Wohlbrand L."/>
            <person name="Scheve S."/>
            <person name="Hinrichs C."/>
            <person name="Reinhardt R."/>
            <person name="Rabus R."/>
        </authorList>
    </citation>
    <scope>NUCLEOTIDE SEQUENCE</scope>
    <source>
        <strain evidence="15">5ac10</strain>
    </source>
</reference>
<dbReference type="GO" id="GO:0071474">
    <property type="term" value="P:cellular hyperosmotic response"/>
    <property type="evidence" value="ECO:0007669"/>
    <property type="project" value="TreeGrafter"/>
</dbReference>
<keyword evidence="15" id="KW-0808">Transferase</keyword>
<comment type="subcellular location">
    <subcellularLocation>
        <location evidence="1">Cell membrane</location>
        <topology evidence="1">Multi-pass membrane protein</topology>
    </subcellularLocation>
</comment>
<dbReference type="EMBL" id="CP061799">
    <property type="protein sequence ID" value="QTA81009.1"/>
    <property type="molecule type" value="Genomic_DNA"/>
</dbReference>
<gene>
    <name evidence="15" type="ORF">dnl_33300</name>
</gene>
<accession>A0A975B935</accession>
<keyword evidence="3 11" id="KW-0597">Phosphoprotein</keyword>
<dbReference type="SUPFAM" id="SSF47226">
    <property type="entry name" value="Histidine-containing phosphotransfer domain, HPT domain"/>
    <property type="match status" value="1"/>
</dbReference>
<feature type="domain" description="HPt" evidence="14">
    <location>
        <begin position="382"/>
        <end position="479"/>
    </location>
</feature>
<dbReference type="InterPro" id="IPR033417">
    <property type="entry name" value="CHASE8"/>
</dbReference>
<dbReference type="PROSITE" id="PS50894">
    <property type="entry name" value="HPT"/>
    <property type="match status" value="1"/>
</dbReference>
<dbReference type="Pfam" id="PF17152">
    <property type="entry name" value="CHASE8"/>
    <property type="match status" value="1"/>
</dbReference>
<evidence type="ECO:0000256" key="4">
    <source>
        <dbReference type="ARBA" id="ARBA00022692"/>
    </source>
</evidence>
<feature type="transmembrane region" description="Helical" evidence="12">
    <location>
        <begin position="159"/>
        <end position="179"/>
    </location>
</feature>
<dbReference type="InterPro" id="IPR036641">
    <property type="entry name" value="HPT_dom_sf"/>
</dbReference>
<keyword evidence="2" id="KW-1003">Cell membrane</keyword>
<feature type="transmembrane region" description="Helical" evidence="12">
    <location>
        <begin position="15"/>
        <end position="33"/>
    </location>
</feature>
<dbReference type="InterPro" id="IPR008207">
    <property type="entry name" value="Sig_transdc_His_kin_Hpt_dom"/>
</dbReference>
<dbReference type="Gene3D" id="1.20.120.160">
    <property type="entry name" value="HPT domain"/>
    <property type="match status" value="1"/>
</dbReference>
<dbReference type="SMART" id="SM00448">
    <property type="entry name" value="REC"/>
    <property type="match status" value="1"/>
</dbReference>
<dbReference type="Pfam" id="PF00072">
    <property type="entry name" value="Response_reg"/>
    <property type="match status" value="1"/>
</dbReference>
<keyword evidence="4 12" id="KW-0812">Transmembrane</keyword>
<dbReference type="RefSeq" id="WP_207687091.1">
    <property type="nucleotide sequence ID" value="NZ_CP061799.1"/>
</dbReference>